<keyword evidence="5" id="KW-1185">Reference proteome</keyword>
<evidence type="ECO:0000313" key="5">
    <source>
        <dbReference type="Proteomes" id="UP000294257"/>
    </source>
</evidence>
<dbReference type="EMBL" id="SGWQ01000006">
    <property type="protein sequence ID" value="RZS37097.1"/>
    <property type="molecule type" value="Genomic_DNA"/>
</dbReference>
<keyword evidence="2" id="KW-0732">Signal</keyword>
<dbReference type="Pfam" id="PF14040">
    <property type="entry name" value="DNase_NucA_NucB"/>
    <property type="match status" value="1"/>
</dbReference>
<dbReference type="AlphaFoldDB" id="A0A4Q7KLH0"/>
<feature type="chain" id="PRO_5020902710" evidence="2">
    <location>
        <begin position="31"/>
        <end position="463"/>
    </location>
</feature>
<feature type="signal peptide" evidence="2">
    <location>
        <begin position="1"/>
        <end position="30"/>
    </location>
</feature>
<reference evidence="4 5" key="1">
    <citation type="submission" date="2019-02" db="EMBL/GenBank/DDBJ databases">
        <title>Genomic Encyclopedia of Type Strains, Phase IV (KMG-IV): sequencing the most valuable type-strain genomes for metagenomic binning, comparative biology and taxonomic classification.</title>
        <authorList>
            <person name="Goeker M."/>
        </authorList>
    </citation>
    <scope>NUCLEOTIDE SEQUENCE [LARGE SCALE GENOMIC DNA]</scope>
    <source>
        <strain evidence="4 5">DSM 101727</strain>
    </source>
</reference>
<protein>
    <submittedName>
        <fullName evidence="4">Deoxyribonuclease NucA/NucB</fullName>
    </submittedName>
</protein>
<sequence>MKGISRVRSRVLTVLAILAASLLTSPSAQGAVRPERLGHISVGVSPGAANPDGLTKSTLSSGQRNMPVTSRRKNATWHPTPADMNRPADEFERLRRAALTDGCASLTSARASGRCTRVETPAIKADTSRTISGARARIVSPDASRSPRREPDCNALPFRMNSCRNVGWGYTVWEVINGVPVKEIGGAQFEYATGVAWDYLSVNWSLRGAISVTALWGTELVLPGPDAVVSTGCTKIPAPCQSDGTSYYFRLTLGEPVHTQAWEQYETAGVGAGTRDIVSMLGYIGPVMVVRSVGAPHETLQFDIAQYNGVDGQCDRLAYGSTVGCIAAEREGDFIYAAPDYPTVGLVAQHVYDAQRALPNNPGWPAKGIVLTWADDATRDANRRHACPNSPPGDDNSCDEFPIARAREGGSLGFPYSTREVPIESNSSQGGLTAKYTLICRMLTGDPFYILAILPDGRWSWDE</sequence>
<dbReference type="Proteomes" id="UP000294257">
    <property type="component" value="Unassembled WGS sequence"/>
</dbReference>
<evidence type="ECO:0000256" key="1">
    <source>
        <dbReference type="SAM" id="MobiDB-lite"/>
    </source>
</evidence>
<gene>
    <name evidence="4" type="ORF">EV193_106333</name>
</gene>
<feature type="region of interest" description="Disordered" evidence="1">
    <location>
        <begin position="48"/>
        <end position="86"/>
    </location>
</feature>
<evidence type="ECO:0000259" key="3">
    <source>
        <dbReference type="Pfam" id="PF14040"/>
    </source>
</evidence>
<dbReference type="InterPro" id="IPR029476">
    <property type="entry name" value="DNase_NucA_NucB"/>
</dbReference>
<evidence type="ECO:0000256" key="2">
    <source>
        <dbReference type="SAM" id="SignalP"/>
    </source>
</evidence>
<accession>A0A4Q7KLH0</accession>
<evidence type="ECO:0000313" key="4">
    <source>
        <dbReference type="EMBL" id="RZS37097.1"/>
    </source>
</evidence>
<feature type="domain" description="Deoxyribonuclease NucA/NucB" evidence="3">
    <location>
        <begin position="378"/>
        <end position="433"/>
    </location>
</feature>
<name>A0A4Q7KLH0_9PSEU</name>
<organism evidence="4 5">
    <name type="scientific">Herbihabitans rhizosphaerae</name>
    <dbReference type="NCBI Taxonomy" id="1872711"/>
    <lineage>
        <taxon>Bacteria</taxon>
        <taxon>Bacillati</taxon>
        <taxon>Actinomycetota</taxon>
        <taxon>Actinomycetes</taxon>
        <taxon>Pseudonocardiales</taxon>
        <taxon>Pseudonocardiaceae</taxon>
        <taxon>Herbihabitans</taxon>
    </lineage>
</organism>
<feature type="compositionally biased region" description="Polar residues" evidence="1">
    <location>
        <begin position="55"/>
        <end position="68"/>
    </location>
</feature>
<comment type="caution">
    <text evidence="4">The sequence shown here is derived from an EMBL/GenBank/DDBJ whole genome shotgun (WGS) entry which is preliminary data.</text>
</comment>
<proteinExistence type="predicted"/>